<name>A0A9D9HRF5_9SPIR</name>
<proteinExistence type="predicted"/>
<dbReference type="Pfam" id="PF13646">
    <property type="entry name" value="HEAT_2"/>
    <property type="match status" value="2"/>
</dbReference>
<reference evidence="1" key="2">
    <citation type="journal article" date="2021" name="PeerJ">
        <title>Extensive microbial diversity within the chicken gut microbiome revealed by metagenomics and culture.</title>
        <authorList>
            <person name="Gilroy R."/>
            <person name="Ravi A."/>
            <person name="Getino M."/>
            <person name="Pursley I."/>
            <person name="Horton D.L."/>
            <person name="Alikhan N.F."/>
            <person name="Baker D."/>
            <person name="Gharbi K."/>
            <person name="Hall N."/>
            <person name="Watson M."/>
            <person name="Adriaenssens E.M."/>
            <person name="Foster-Nyarko E."/>
            <person name="Jarju S."/>
            <person name="Secka A."/>
            <person name="Antonio M."/>
            <person name="Oren A."/>
            <person name="Chaudhuri R.R."/>
            <person name="La Ragione R."/>
            <person name="Hildebrand F."/>
            <person name="Pallen M.J."/>
        </authorList>
    </citation>
    <scope>NUCLEOTIDE SEQUENCE</scope>
    <source>
        <strain evidence="1">10532</strain>
    </source>
</reference>
<gene>
    <name evidence="1" type="ORF">IAA81_10445</name>
</gene>
<dbReference type="PANTHER" id="PTHR12697:SF5">
    <property type="entry name" value="DEOXYHYPUSINE HYDROXYLASE"/>
    <property type="match status" value="1"/>
</dbReference>
<dbReference type="AlphaFoldDB" id="A0A9D9HRF5"/>
<evidence type="ECO:0000313" key="1">
    <source>
        <dbReference type="EMBL" id="MBO8458622.1"/>
    </source>
</evidence>
<dbReference type="InterPro" id="IPR004155">
    <property type="entry name" value="PBS_lyase_HEAT"/>
</dbReference>
<dbReference type="EMBL" id="JADIMM010000117">
    <property type="protein sequence ID" value="MBO8458622.1"/>
    <property type="molecule type" value="Genomic_DNA"/>
</dbReference>
<dbReference type="InterPro" id="IPR016024">
    <property type="entry name" value="ARM-type_fold"/>
</dbReference>
<dbReference type="Pfam" id="PF03130">
    <property type="entry name" value="HEAT_PBS"/>
    <property type="match status" value="1"/>
</dbReference>
<dbReference type="InterPro" id="IPR011989">
    <property type="entry name" value="ARM-like"/>
</dbReference>
<accession>A0A9D9HRF5</accession>
<comment type="caution">
    <text evidence="1">The sequence shown here is derived from an EMBL/GenBank/DDBJ whole genome shotgun (WGS) entry which is preliminary data.</text>
</comment>
<protein>
    <submittedName>
        <fullName evidence="1">HEAT repeat domain-containing protein</fullName>
    </submittedName>
</protein>
<reference evidence="1" key="1">
    <citation type="submission" date="2020-10" db="EMBL/GenBank/DDBJ databases">
        <authorList>
            <person name="Gilroy R."/>
        </authorList>
    </citation>
    <scope>NUCLEOTIDE SEQUENCE</scope>
    <source>
        <strain evidence="1">10532</strain>
    </source>
</reference>
<organism evidence="1 2">
    <name type="scientific">Candidatus Gallitreponema excrementavium</name>
    <dbReference type="NCBI Taxonomy" id="2840840"/>
    <lineage>
        <taxon>Bacteria</taxon>
        <taxon>Pseudomonadati</taxon>
        <taxon>Spirochaetota</taxon>
        <taxon>Spirochaetia</taxon>
        <taxon>Spirochaetales</taxon>
        <taxon>Candidatus Gallitreponema</taxon>
    </lineage>
</organism>
<evidence type="ECO:0000313" key="2">
    <source>
        <dbReference type="Proteomes" id="UP000823638"/>
    </source>
</evidence>
<dbReference type="SUPFAM" id="SSF48371">
    <property type="entry name" value="ARM repeat"/>
    <property type="match status" value="1"/>
</dbReference>
<dbReference type="PANTHER" id="PTHR12697">
    <property type="entry name" value="PBS LYASE HEAT-LIKE PROTEIN"/>
    <property type="match status" value="1"/>
</dbReference>
<dbReference type="SMART" id="SM00567">
    <property type="entry name" value="EZ_HEAT"/>
    <property type="match status" value="3"/>
</dbReference>
<dbReference type="GO" id="GO:0016491">
    <property type="term" value="F:oxidoreductase activity"/>
    <property type="evidence" value="ECO:0007669"/>
    <property type="project" value="TreeGrafter"/>
</dbReference>
<dbReference type="Proteomes" id="UP000823638">
    <property type="component" value="Unassembled WGS sequence"/>
</dbReference>
<dbReference type="Gene3D" id="1.25.10.10">
    <property type="entry name" value="Leucine-rich Repeat Variant"/>
    <property type="match status" value="1"/>
</dbReference>
<sequence>MKNILKKIPVLLLCFFVIIPINAEKSEREKRLEILDYGLDTEIISLLDTLEEEKNTEYNDEIKQVFDSSRNIEIKNRILDFFGSVSSDLVKDFAISVIDDPYDYRQSTIDAAYSYVKSLKIQEAAPLLRKLLDTENQEYQKKSISLLGEIGGPDDAAYLADYLSRSIDEGTRQEIVIALGKLQAVDTWQTLSDIVADEDENTFTRMYAAEAIGKMNKSESVPVLAEAFLSENPNLRQYAVKGLSYYNTPEAVNVILQGFRDSYYKVRIESAEAVKKQKIEEGIPFLIYRASNDPETVVKTSAFRCLTVFSGNTEVSDFFKESFLNEKNSDTIRIEAARGIIESDFSGSFSVVETWILENLGNSRFIKLIYEFTKLFSKKESTALEPLCKAYAESKDVILQNFAMEMYTVNKFASVQPQIEVFAKNDQNPSLQKKAKKALGIED</sequence>